<dbReference type="PIRSF" id="PIRSF019435">
    <property type="entry name" value="UCP019435"/>
    <property type="match status" value="1"/>
</dbReference>
<dbReference type="EMBL" id="CM002803">
    <property type="protein sequence ID" value="KEI67268.1"/>
    <property type="molecule type" value="Genomic_DNA"/>
</dbReference>
<dbReference type="PANTHER" id="PTHR39640:SF1">
    <property type="entry name" value="DUF790 FAMILY PROTEIN"/>
    <property type="match status" value="1"/>
</dbReference>
<dbReference type="GeneID" id="77289174"/>
<dbReference type="Pfam" id="PF05626">
    <property type="entry name" value="DUF790"/>
    <property type="match status" value="1"/>
</dbReference>
<dbReference type="PATRIC" id="fig|388467.6.peg.2290"/>
<dbReference type="RefSeq" id="WP_042154322.1">
    <property type="nucleotide sequence ID" value="NZ_CM002803.1"/>
</dbReference>
<accession>A0A073CHT9</accession>
<proteinExistence type="predicted"/>
<evidence type="ECO:0000313" key="2">
    <source>
        <dbReference type="Proteomes" id="UP000027395"/>
    </source>
</evidence>
<reference evidence="1 2" key="1">
    <citation type="journal article" date="2014" name="Appl. Environ. Microbiol.">
        <title>Elucidation of insertion elements encoded on plasmids and in vitro construction of shuttle vectors from the toxic cyanobacterium Planktothrix.</title>
        <authorList>
            <person name="Christiansen G."/>
            <person name="Goesmann A."/>
            <person name="Kurmayer R."/>
        </authorList>
    </citation>
    <scope>NUCLEOTIDE SEQUENCE [LARGE SCALE GENOMIC DNA]</scope>
    <source>
        <strain evidence="1 2">NIVA-CYA 126/8</strain>
    </source>
</reference>
<dbReference type="eggNOG" id="COG3372">
    <property type="taxonomic scope" value="Bacteria"/>
</dbReference>
<dbReference type="PANTHER" id="PTHR39640">
    <property type="entry name" value="VNG6129C"/>
    <property type="match status" value="1"/>
</dbReference>
<dbReference type="STRING" id="388467.A19Y_2341"/>
<evidence type="ECO:0008006" key="3">
    <source>
        <dbReference type="Google" id="ProtNLM"/>
    </source>
</evidence>
<organism evidence="1 2">
    <name type="scientific">Planktothrix agardhii (strain NIVA-CYA 126/8)</name>
    <dbReference type="NCBI Taxonomy" id="388467"/>
    <lineage>
        <taxon>Bacteria</taxon>
        <taxon>Bacillati</taxon>
        <taxon>Cyanobacteriota</taxon>
        <taxon>Cyanophyceae</taxon>
        <taxon>Oscillatoriophycideae</taxon>
        <taxon>Oscillatoriales</taxon>
        <taxon>Microcoleaceae</taxon>
        <taxon>Planktothrix</taxon>
    </lineage>
</organism>
<name>A0A073CHT9_PLAA1</name>
<dbReference type="AlphaFoldDB" id="A0A073CHT9"/>
<gene>
    <name evidence="1" type="ORF">A19Y_2341</name>
</gene>
<dbReference type="InterPro" id="IPR008508">
    <property type="entry name" value="Bax1"/>
</dbReference>
<dbReference type="Proteomes" id="UP000027395">
    <property type="component" value="Chromosome"/>
</dbReference>
<protein>
    <recommendedName>
        <fullName evidence="3">DUF790 family protein</fullName>
    </recommendedName>
</protein>
<evidence type="ECO:0000313" key="1">
    <source>
        <dbReference type="EMBL" id="KEI67268.1"/>
    </source>
</evidence>
<sequence length="413" mass="47320">MLPTELLSYKQQGETVIPLRLNIDPKHINLATDVIQCFEESVNKTQGELNKRLQEFEGDSPDYRLKRGLAHLLRSGFCTFEIVSPLEPVELRQKVFTLSAKTIPSLAATEQTLEQLATQLTQDLNREVLPHQILSGIYADLQENRILTQLDSPTPEALLHRYNLSQVQGIFYQASQIIINAYRNDPGEYKLLFRYLKLFQLMTYIEGDADHGFTLTIDGPTSLFKASTRYGLSLAKMIPALLHVTKWSLKAKLQQRDPYTRAIKTGYFSLNSDCGLVSHYPPGKPYDSMIEQSFAERWNTLKTEWKLEREVDLIPVPGSVMIPDFRLVHPDGRMFLLEIIGYWRPEYLQKKFYQVQSSGCDYLILAISERLNLENAGININRLPVPVVWFKDKLSPKAVLEILENQVDNLSIS</sequence>
<keyword evidence="2" id="KW-1185">Reference proteome</keyword>
<dbReference type="HOGENOM" id="CLU_038336_0_0_3"/>